<protein>
    <submittedName>
        <fullName evidence="1">SAM-dependent methyltransferase</fullName>
    </submittedName>
</protein>
<dbReference type="Proteomes" id="UP000287857">
    <property type="component" value="Unassembled WGS sequence"/>
</dbReference>
<dbReference type="GO" id="GO:0032259">
    <property type="term" value="P:methylation"/>
    <property type="evidence" value="ECO:0007669"/>
    <property type="project" value="UniProtKB-KW"/>
</dbReference>
<dbReference type="Gene3D" id="1.10.287.1890">
    <property type="match status" value="1"/>
</dbReference>
<evidence type="ECO:0000313" key="2">
    <source>
        <dbReference type="Proteomes" id="UP000287857"/>
    </source>
</evidence>
<evidence type="ECO:0000313" key="1">
    <source>
        <dbReference type="EMBL" id="RSU00469.1"/>
    </source>
</evidence>
<dbReference type="PANTHER" id="PTHR38451">
    <property type="entry name" value="TRNA (ADENINE(22)-N(1))-METHYLTRANSFERASE"/>
    <property type="match status" value="1"/>
</dbReference>
<dbReference type="SUPFAM" id="SSF53335">
    <property type="entry name" value="S-adenosyl-L-methionine-dependent methyltransferases"/>
    <property type="match status" value="1"/>
</dbReference>
<gene>
    <name evidence="1" type="ORF">CBF37_00200</name>
</gene>
<dbReference type="OrthoDB" id="5881184at2"/>
<dbReference type="RefSeq" id="WP_125982795.1">
    <property type="nucleotide sequence ID" value="NZ_NGJS01000001.1"/>
</dbReference>
<dbReference type="InterPro" id="IPR029063">
    <property type="entry name" value="SAM-dependent_MTases_sf"/>
</dbReference>
<keyword evidence="1" id="KW-0808">Transferase</keyword>
<dbReference type="EMBL" id="NGJS01000001">
    <property type="protein sequence ID" value="RSU00469.1"/>
    <property type="molecule type" value="Genomic_DNA"/>
</dbReference>
<accession>A0A430A1Y0</accession>
<dbReference type="Gene3D" id="3.40.50.150">
    <property type="entry name" value="Vaccinia Virus protein VP39"/>
    <property type="match status" value="1"/>
</dbReference>
<dbReference type="GO" id="GO:0160105">
    <property type="term" value="F:tRNA (adenine(22)-N1)-methyltransferase activity"/>
    <property type="evidence" value="ECO:0007669"/>
    <property type="project" value="InterPro"/>
</dbReference>
<keyword evidence="1" id="KW-0489">Methyltransferase</keyword>
<dbReference type="InterPro" id="IPR006901">
    <property type="entry name" value="TrmK"/>
</dbReference>
<keyword evidence="2" id="KW-1185">Reference proteome</keyword>
<dbReference type="PANTHER" id="PTHR38451:SF1">
    <property type="entry name" value="TRNA (ADENINE(22)-N(1))-METHYLTRANSFERASE"/>
    <property type="match status" value="1"/>
</dbReference>
<sequence>MDYQHLSKRLEKVADYIKSTDFVADIGSDHAYLPAFLVINRKIPGAIAGEVVQGPYESAQSLVKEVGLSEKIFVRLGDGLDVINPTDTIDAITICGMGGVLIRDILARGLSAGTLMGHERLVLQPNVGEAALRLWLMNNHYAITDEEIIGENQKFYEIIVAEKTTDHIELTKSDITFGPFLRKEQSLVFKEKWQQELNELMRIREQLQLSSKQHKGKVALIEAKIKEIKEVLQIG</sequence>
<dbReference type="AlphaFoldDB" id="A0A430A1Y0"/>
<dbReference type="PIRSF" id="PIRSF018637">
    <property type="entry name" value="TrmK"/>
    <property type="match status" value="1"/>
</dbReference>
<name>A0A430A1Y0_9ENTE</name>
<organism evidence="1 2">
    <name type="scientific">Vagococcus vulneris</name>
    <dbReference type="NCBI Taxonomy" id="1977869"/>
    <lineage>
        <taxon>Bacteria</taxon>
        <taxon>Bacillati</taxon>
        <taxon>Bacillota</taxon>
        <taxon>Bacilli</taxon>
        <taxon>Lactobacillales</taxon>
        <taxon>Enterococcaceae</taxon>
        <taxon>Vagococcus</taxon>
    </lineage>
</organism>
<reference evidence="1 2" key="1">
    <citation type="submission" date="2017-05" db="EMBL/GenBank/DDBJ databases">
        <title>Vagococcus spp. assemblies.</title>
        <authorList>
            <person name="Gulvik C.A."/>
        </authorList>
    </citation>
    <scope>NUCLEOTIDE SEQUENCE [LARGE SCALE GENOMIC DNA]</scope>
    <source>
        <strain evidence="1 2">SS1995</strain>
    </source>
</reference>
<dbReference type="Pfam" id="PF04816">
    <property type="entry name" value="TrmK"/>
    <property type="match status" value="1"/>
</dbReference>
<proteinExistence type="predicted"/>
<comment type="caution">
    <text evidence="1">The sequence shown here is derived from an EMBL/GenBank/DDBJ whole genome shotgun (WGS) entry which is preliminary data.</text>
</comment>